<evidence type="ECO:0000256" key="2">
    <source>
        <dbReference type="ARBA" id="ARBA00022475"/>
    </source>
</evidence>
<evidence type="ECO:0008006" key="8">
    <source>
        <dbReference type="Google" id="ProtNLM"/>
    </source>
</evidence>
<keyword evidence="3 6" id="KW-0812">Transmembrane</keyword>
<dbReference type="GO" id="GO:0022857">
    <property type="term" value="F:transmembrane transporter activity"/>
    <property type="evidence" value="ECO:0007669"/>
    <property type="project" value="InterPro"/>
</dbReference>
<dbReference type="GO" id="GO:0005886">
    <property type="term" value="C:plasma membrane"/>
    <property type="evidence" value="ECO:0007669"/>
    <property type="project" value="UniProtKB-SubCell"/>
</dbReference>
<reference evidence="7" key="1">
    <citation type="submission" date="2015-10" db="EMBL/GenBank/DDBJ databases">
        <authorList>
            <person name="Gilbert D.G."/>
        </authorList>
    </citation>
    <scope>NUCLEOTIDE SEQUENCE</scope>
</reference>
<dbReference type="EMBL" id="CZQC01000069">
    <property type="protein sequence ID" value="CUS42654.1"/>
    <property type="molecule type" value="Genomic_DNA"/>
</dbReference>
<evidence type="ECO:0000256" key="6">
    <source>
        <dbReference type="SAM" id="Phobius"/>
    </source>
</evidence>
<organism evidence="7">
    <name type="scientific">hydrothermal vent metagenome</name>
    <dbReference type="NCBI Taxonomy" id="652676"/>
    <lineage>
        <taxon>unclassified sequences</taxon>
        <taxon>metagenomes</taxon>
        <taxon>ecological metagenomes</taxon>
    </lineage>
</organism>
<keyword evidence="2" id="KW-1003">Cell membrane</keyword>
<feature type="transmembrane region" description="Helical" evidence="6">
    <location>
        <begin position="21"/>
        <end position="41"/>
    </location>
</feature>
<dbReference type="Pfam" id="PF02472">
    <property type="entry name" value="ExbD"/>
    <property type="match status" value="1"/>
</dbReference>
<dbReference type="AlphaFoldDB" id="A0A160TH19"/>
<accession>A0A160TH19</accession>
<evidence type="ECO:0000256" key="5">
    <source>
        <dbReference type="ARBA" id="ARBA00023136"/>
    </source>
</evidence>
<dbReference type="InterPro" id="IPR003400">
    <property type="entry name" value="ExbD"/>
</dbReference>
<evidence type="ECO:0000256" key="3">
    <source>
        <dbReference type="ARBA" id="ARBA00022692"/>
    </source>
</evidence>
<keyword evidence="4 6" id="KW-1133">Transmembrane helix</keyword>
<keyword evidence="5 6" id="KW-0472">Membrane</keyword>
<sequence length="171" mass="19010">MRRHKRLKEEAELNVTSFMNLMIVLVPVLLLNMVFSQLAVLDLRLPTGDQNDPAVINPEDVTLEVTIRKTGFVISRTYMEQTESLKELPKIGDKFDFEGLSSALQDVKKNPVFADKTDIVLLPESDVDYQTLVTVMDTARIYPAVVAASLVDAVLFPDISLGDAESTEVTP</sequence>
<comment type="subcellular location">
    <subcellularLocation>
        <location evidence="1">Cell membrane</location>
        <topology evidence="1">Single-pass membrane protein</topology>
    </subcellularLocation>
</comment>
<evidence type="ECO:0000256" key="1">
    <source>
        <dbReference type="ARBA" id="ARBA00004162"/>
    </source>
</evidence>
<name>A0A160TH19_9ZZZZ</name>
<gene>
    <name evidence="7" type="ORF">MGWOODY_Tha2627</name>
</gene>
<evidence type="ECO:0000256" key="4">
    <source>
        <dbReference type="ARBA" id="ARBA00022989"/>
    </source>
</evidence>
<protein>
    <recommendedName>
        <fullName evidence="8">Biopolymer transport protein ExbD/TolR</fullName>
    </recommendedName>
</protein>
<evidence type="ECO:0000313" key="7">
    <source>
        <dbReference type="EMBL" id="CUS42654.1"/>
    </source>
</evidence>
<proteinExistence type="predicted"/>